<feature type="domain" description="VOC" evidence="1">
    <location>
        <begin position="7"/>
        <end position="123"/>
    </location>
</feature>
<dbReference type="SUPFAM" id="SSF54593">
    <property type="entry name" value="Glyoxalase/Bleomycin resistance protein/Dihydroxybiphenyl dioxygenase"/>
    <property type="match status" value="1"/>
</dbReference>
<organism evidence="2 3">
    <name type="scientific">Paenibacillus sacheonensis</name>
    <dbReference type="NCBI Taxonomy" id="742054"/>
    <lineage>
        <taxon>Bacteria</taxon>
        <taxon>Bacillati</taxon>
        <taxon>Bacillota</taxon>
        <taxon>Bacilli</taxon>
        <taxon>Bacillales</taxon>
        <taxon>Paenibacillaceae</taxon>
        <taxon>Paenibacillus</taxon>
    </lineage>
</organism>
<dbReference type="OrthoDB" id="2184229at2"/>
<dbReference type="CDD" id="cd06587">
    <property type="entry name" value="VOC"/>
    <property type="match status" value="1"/>
</dbReference>
<dbReference type="PROSITE" id="PS51819">
    <property type="entry name" value="VOC"/>
    <property type="match status" value="1"/>
</dbReference>
<comment type="caution">
    <text evidence="2">The sequence shown here is derived from an EMBL/GenBank/DDBJ whole genome shotgun (WGS) entry which is preliminary data.</text>
</comment>
<dbReference type="AlphaFoldDB" id="A0A7X4YWR2"/>
<dbReference type="Pfam" id="PF00903">
    <property type="entry name" value="Glyoxalase"/>
    <property type="match status" value="1"/>
</dbReference>
<dbReference type="InterPro" id="IPR029068">
    <property type="entry name" value="Glyas_Bleomycin-R_OHBP_Dase"/>
</dbReference>
<reference evidence="2 3" key="1">
    <citation type="submission" date="2020-01" db="EMBL/GenBank/DDBJ databases">
        <title>Paenibacillus soybeanensis sp. nov. isolated from the nodules of soybean (Glycine max(L.) Merr).</title>
        <authorList>
            <person name="Wang H."/>
        </authorList>
    </citation>
    <scope>NUCLEOTIDE SEQUENCE [LARGE SCALE GENOMIC DNA]</scope>
    <source>
        <strain evidence="2 3">DSM 23054</strain>
    </source>
</reference>
<gene>
    <name evidence="2" type="ORF">GT003_28880</name>
</gene>
<evidence type="ECO:0000259" key="1">
    <source>
        <dbReference type="PROSITE" id="PS51819"/>
    </source>
</evidence>
<accession>A0A7X4YWR2</accession>
<dbReference type="InterPro" id="IPR004360">
    <property type="entry name" value="Glyas_Fos-R_dOase_dom"/>
</dbReference>
<name>A0A7X4YWR2_9BACL</name>
<dbReference type="Proteomes" id="UP000558113">
    <property type="component" value="Unassembled WGS sequence"/>
</dbReference>
<dbReference type="EMBL" id="JAAAMU010000025">
    <property type="protein sequence ID" value="NBC72996.1"/>
    <property type="molecule type" value="Genomic_DNA"/>
</dbReference>
<sequence length="148" mass="17280">MEKIIAKISNIFIPVTDLKRSADWYIGMFEMEMIEFGERKAGIAFPNRETFIVLWKVAKPQPVHFDTGELKLHYYNFTSYDINRSYRELAAKGATLSEIHEHDGIRYFETYDPDGNVVNIVETFEDSPYYAHKLKFRIEAKTDLANEG</sequence>
<dbReference type="InterPro" id="IPR037523">
    <property type="entry name" value="VOC_core"/>
</dbReference>
<protein>
    <recommendedName>
        <fullName evidence="1">VOC domain-containing protein</fullName>
    </recommendedName>
</protein>
<dbReference type="RefSeq" id="WP_161704518.1">
    <property type="nucleotide sequence ID" value="NZ_JAAAMU010000025.1"/>
</dbReference>
<dbReference type="Gene3D" id="3.10.180.10">
    <property type="entry name" value="2,3-Dihydroxybiphenyl 1,2-Dioxygenase, domain 1"/>
    <property type="match status" value="1"/>
</dbReference>
<evidence type="ECO:0000313" key="3">
    <source>
        <dbReference type="Proteomes" id="UP000558113"/>
    </source>
</evidence>
<evidence type="ECO:0000313" key="2">
    <source>
        <dbReference type="EMBL" id="NBC72996.1"/>
    </source>
</evidence>
<proteinExistence type="predicted"/>
<keyword evidence="3" id="KW-1185">Reference proteome</keyword>